<proteinExistence type="predicted"/>
<protein>
    <submittedName>
        <fullName evidence="2">Uncharacterized protein</fullName>
    </submittedName>
</protein>
<evidence type="ECO:0000313" key="2">
    <source>
        <dbReference type="EMBL" id="BAT89607.1"/>
    </source>
</evidence>
<evidence type="ECO:0000256" key="1">
    <source>
        <dbReference type="SAM" id="MobiDB-lite"/>
    </source>
</evidence>
<sequence>MNSLFRSLIAIVYAMTVILSFGVMSQARSYPSAPFVSQSHLHSLLLQREGHKITQKRVVAFSLRSIPKPTPNPTQNKLKLAKGAKKRN</sequence>
<organism evidence="2 3">
    <name type="scientific">Vigna angularis var. angularis</name>
    <dbReference type="NCBI Taxonomy" id="157739"/>
    <lineage>
        <taxon>Eukaryota</taxon>
        <taxon>Viridiplantae</taxon>
        <taxon>Streptophyta</taxon>
        <taxon>Embryophyta</taxon>
        <taxon>Tracheophyta</taxon>
        <taxon>Spermatophyta</taxon>
        <taxon>Magnoliopsida</taxon>
        <taxon>eudicotyledons</taxon>
        <taxon>Gunneridae</taxon>
        <taxon>Pentapetalae</taxon>
        <taxon>rosids</taxon>
        <taxon>fabids</taxon>
        <taxon>Fabales</taxon>
        <taxon>Fabaceae</taxon>
        <taxon>Papilionoideae</taxon>
        <taxon>50 kb inversion clade</taxon>
        <taxon>NPAAA clade</taxon>
        <taxon>indigoferoid/millettioid clade</taxon>
        <taxon>Phaseoleae</taxon>
        <taxon>Vigna</taxon>
    </lineage>
</organism>
<keyword evidence="3" id="KW-1185">Reference proteome</keyword>
<dbReference type="EMBL" id="AP015039">
    <property type="protein sequence ID" value="BAT89607.1"/>
    <property type="molecule type" value="Genomic_DNA"/>
</dbReference>
<reference evidence="2 3" key="1">
    <citation type="journal article" date="2015" name="Sci. Rep.">
        <title>The power of single molecule real-time sequencing technology in the de novo assembly of a eukaryotic genome.</title>
        <authorList>
            <person name="Sakai H."/>
            <person name="Naito K."/>
            <person name="Ogiso-Tanaka E."/>
            <person name="Takahashi Y."/>
            <person name="Iseki K."/>
            <person name="Muto C."/>
            <person name="Satou K."/>
            <person name="Teruya K."/>
            <person name="Shiroma A."/>
            <person name="Shimoji M."/>
            <person name="Hirano T."/>
            <person name="Itoh T."/>
            <person name="Kaga A."/>
            <person name="Tomooka N."/>
        </authorList>
    </citation>
    <scope>NUCLEOTIDE SEQUENCE [LARGE SCALE GENOMIC DNA]</scope>
    <source>
        <strain evidence="3">cv. Shumari</strain>
    </source>
</reference>
<feature type="compositionally biased region" description="Basic residues" evidence="1">
    <location>
        <begin position="79"/>
        <end position="88"/>
    </location>
</feature>
<dbReference type="AlphaFoldDB" id="A0A0S3S9Y7"/>
<dbReference type="OrthoDB" id="1733425at2759"/>
<evidence type="ECO:0000313" key="3">
    <source>
        <dbReference type="Proteomes" id="UP000291084"/>
    </source>
</evidence>
<gene>
    <name evidence="2" type="primary">Vigan.06G060000</name>
    <name evidence="2" type="ORF">VIGAN_06060000</name>
</gene>
<name>A0A0S3S9Y7_PHAAN</name>
<feature type="region of interest" description="Disordered" evidence="1">
    <location>
        <begin position="65"/>
        <end position="88"/>
    </location>
</feature>
<dbReference type="Proteomes" id="UP000291084">
    <property type="component" value="Chromosome 6"/>
</dbReference>
<accession>A0A0S3S9Y7</accession>